<dbReference type="InterPro" id="IPR023635">
    <property type="entry name" value="Peptide_deformylase"/>
</dbReference>
<dbReference type="SUPFAM" id="SSF56420">
    <property type="entry name" value="Peptide deformylase"/>
    <property type="match status" value="1"/>
</dbReference>
<dbReference type="CDD" id="cd00487">
    <property type="entry name" value="Pep_deformylase"/>
    <property type="match status" value="1"/>
</dbReference>
<dbReference type="EMBL" id="BART01024194">
    <property type="protein sequence ID" value="GAH01704.1"/>
    <property type="molecule type" value="Genomic_DNA"/>
</dbReference>
<dbReference type="Pfam" id="PF01327">
    <property type="entry name" value="Pep_deformylase"/>
    <property type="match status" value="1"/>
</dbReference>
<evidence type="ECO:0008006" key="3">
    <source>
        <dbReference type="Google" id="ProtNLM"/>
    </source>
</evidence>
<dbReference type="PRINTS" id="PR01576">
    <property type="entry name" value="PDEFORMYLASE"/>
</dbReference>
<name>X1D9F8_9ZZZZ</name>
<dbReference type="InterPro" id="IPR036821">
    <property type="entry name" value="Peptide_deformylase_sf"/>
</dbReference>
<accession>X1D9F8</accession>
<protein>
    <recommendedName>
        <fullName evidence="3">Peptide deformylase</fullName>
    </recommendedName>
</protein>
<dbReference type="AlphaFoldDB" id="X1D9F8"/>
<dbReference type="GO" id="GO:0042586">
    <property type="term" value="F:peptide deformylase activity"/>
    <property type="evidence" value="ECO:0007669"/>
    <property type="project" value="InterPro"/>
</dbReference>
<comment type="caution">
    <text evidence="2">The sequence shown here is derived from an EMBL/GenBank/DDBJ whole genome shotgun (WGS) entry which is preliminary data.</text>
</comment>
<proteinExistence type="inferred from homology"/>
<dbReference type="PANTHER" id="PTHR10458">
    <property type="entry name" value="PEPTIDE DEFORMYLASE"/>
    <property type="match status" value="1"/>
</dbReference>
<dbReference type="HAMAP" id="MF_00163">
    <property type="entry name" value="Pep_deformylase"/>
    <property type="match status" value="1"/>
</dbReference>
<dbReference type="PIRSF" id="PIRSF004749">
    <property type="entry name" value="Pep_def"/>
    <property type="match status" value="1"/>
</dbReference>
<evidence type="ECO:0000313" key="2">
    <source>
        <dbReference type="EMBL" id="GAH01704.1"/>
    </source>
</evidence>
<evidence type="ECO:0000256" key="1">
    <source>
        <dbReference type="ARBA" id="ARBA00010759"/>
    </source>
</evidence>
<organism evidence="2">
    <name type="scientific">marine sediment metagenome</name>
    <dbReference type="NCBI Taxonomy" id="412755"/>
    <lineage>
        <taxon>unclassified sequences</taxon>
        <taxon>metagenomes</taxon>
        <taxon>ecological metagenomes</taxon>
    </lineage>
</organism>
<dbReference type="Gene3D" id="3.90.45.10">
    <property type="entry name" value="Peptide deformylase"/>
    <property type="match status" value="1"/>
</dbReference>
<comment type="similarity">
    <text evidence="1">Belongs to the polypeptide deformylase family.</text>
</comment>
<dbReference type="NCBIfam" id="NF001159">
    <property type="entry name" value="PRK00150.1-3"/>
    <property type="match status" value="1"/>
</dbReference>
<dbReference type="NCBIfam" id="TIGR00079">
    <property type="entry name" value="pept_deformyl"/>
    <property type="match status" value="1"/>
</dbReference>
<dbReference type="PANTHER" id="PTHR10458:SF22">
    <property type="entry name" value="PEPTIDE DEFORMYLASE"/>
    <property type="match status" value="1"/>
</dbReference>
<sequence length="129" mass="14321">YIEKLAHNMVQTMYAAPGIGLAAPQINESKRLITVDLSVGENSQNLIILINPELISQEGKLISEEGCLSVPDINEKVARPSRIIIRGIDLKGNEKTVEAEGLLARVLCHEIDHINGKLFIDHLSFLKRR</sequence>
<reference evidence="2" key="1">
    <citation type="journal article" date="2014" name="Front. Microbiol.">
        <title>High frequency of phylogenetically diverse reductive dehalogenase-homologous genes in deep subseafloor sedimentary metagenomes.</title>
        <authorList>
            <person name="Kawai M."/>
            <person name="Futagami T."/>
            <person name="Toyoda A."/>
            <person name="Takaki Y."/>
            <person name="Nishi S."/>
            <person name="Hori S."/>
            <person name="Arai W."/>
            <person name="Tsubouchi T."/>
            <person name="Morono Y."/>
            <person name="Uchiyama I."/>
            <person name="Ito T."/>
            <person name="Fujiyama A."/>
            <person name="Inagaki F."/>
            <person name="Takami H."/>
        </authorList>
    </citation>
    <scope>NUCLEOTIDE SEQUENCE</scope>
    <source>
        <strain evidence="2">Expedition CK06-06</strain>
    </source>
</reference>
<gene>
    <name evidence="2" type="ORF">S01H4_43788</name>
</gene>
<feature type="non-terminal residue" evidence="2">
    <location>
        <position position="1"/>
    </location>
</feature>